<evidence type="ECO:0000256" key="1">
    <source>
        <dbReference type="SAM" id="MobiDB-lite"/>
    </source>
</evidence>
<evidence type="ECO:0000313" key="3">
    <source>
        <dbReference type="Proteomes" id="UP000017861"/>
    </source>
</evidence>
<gene>
    <name evidence="2" type="ORF">TCDM_06787</name>
</gene>
<dbReference type="Proteomes" id="UP000017861">
    <property type="component" value="Unassembled WGS sequence"/>
</dbReference>
<dbReference type="AlphaFoldDB" id="V5BB97"/>
<evidence type="ECO:0000313" key="2">
    <source>
        <dbReference type="EMBL" id="ESS64959.1"/>
    </source>
</evidence>
<reference evidence="2 3" key="1">
    <citation type="journal article" date="2014" name="Genome Announc.">
        <title>Trypanosoma cruzi Clone Dm28c Draft Genome Sequence.</title>
        <authorList>
            <person name="Grisard E.C."/>
            <person name="Teixeira S.M."/>
            <person name="de Almeida L.G."/>
            <person name="Stoco P.H."/>
            <person name="Gerber A.L."/>
            <person name="Talavera-Lopez C."/>
            <person name="Lima O.C."/>
            <person name="Andersson B."/>
            <person name="de Vasconcelos A.T."/>
        </authorList>
    </citation>
    <scope>NUCLEOTIDE SEQUENCE [LARGE SCALE GENOMIC DNA]</scope>
    <source>
        <strain evidence="2 3">Dm28c</strain>
    </source>
</reference>
<dbReference type="EMBL" id="AYLP01000075">
    <property type="protein sequence ID" value="ESS64959.1"/>
    <property type="molecule type" value="Genomic_DNA"/>
</dbReference>
<feature type="region of interest" description="Disordered" evidence="1">
    <location>
        <begin position="177"/>
        <end position="199"/>
    </location>
</feature>
<comment type="caution">
    <text evidence="2">The sequence shown here is derived from an EMBL/GenBank/DDBJ whole genome shotgun (WGS) entry which is preliminary data.</text>
</comment>
<accession>V5BB97</accession>
<protein>
    <submittedName>
        <fullName evidence="2">Uncharacterized protein</fullName>
    </submittedName>
</protein>
<organism evidence="2 3">
    <name type="scientific">Trypanosoma cruzi Dm28c</name>
    <dbReference type="NCBI Taxonomy" id="1416333"/>
    <lineage>
        <taxon>Eukaryota</taxon>
        <taxon>Discoba</taxon>
        <taxon>Euglenozoa</taxon>
        <taxon>Kinetoplastea</taxon>
        <taxon>Metakinetoplastina</taxon>
        <taxon>Trypanosomatida</taxon>
        <taxon>Trypanosomatidae</taxon>
        <taxon>Trypanosoma</taxon>
        <taxon>Schizotrypanum</taxon>
    </lineage>
</organism>
<name>V5BB97_TRYCR</name>
<sequence length="323" mass="33344">MILSGISSGVSSPFNPSIWTPMIPGTVMQNSQKALDDSSPTCLGLTVSGGSETALSFSLHGATQPSSPLLSNCIATGSSLIASGEKNHTPMQGAGGGASGGICNTPSESSFVGLTAQATSGQTRLETIHLSPHDVVKCAEHQKERTAQNMMRVLNRSGDVVWVCRPDVVCKVRKGGRAFSHGSRRQQPPPNGLPENRTSNPSAIVTLQNPRVVFTTPHMNNCAATPSQAPGCCIGGCETFVATPLALAGPPSFTQLSFLQPAAHEDAMFWLPVSPPPPPPPPPPPVYSTASVAGSVGGPSTAAVVSHVTIPPNFAWVPTPVPH</sequence>
<dbReference type="OrthoDB" id="245984at2759"/>
<dbReference type="VEuPathDB" id="TriTrypDB:TCDM_06787"/>
<proteinExistence type="predicted"/>